<feature type="region of interest" description="Disordered" evidence="1">
    <location>
        <begin position="1"/>
        <end position="20"/>
    </location>
</feature>
<evidence type="ECO:0000256" key="1">
    <source>
        <dbReference type="SAM" id="MobiDB-lite"/>
    </source>
</evidence>
<accession>A0A2N1JAX0</accession>
<dbReference type="EMBL" id="KZ454991">
    <property type="protein sequence ID" value="PKI83683.1"/>
    <property type="molecule type" value="Genomic_DNA"/>
</dbReference>
<feature type="transmembrane region" description="Helical" evidence="2">
    <location>
        <begin position="76"/>
        <end position="98"/>
    </location>
</feature>
<proteinExistence type="predicted"/>
<gene>
    <name evidence="3" type="ORF">MVES_002624</name>
</gene>
<feature type="compositionally biased region" description="Polar residues" evidence="1">
    <location>
        <begin position="1"/>
        <end position="15"/>
    </location>
</feature>
<protein>
    <submittedName>
        <fullName evidence="3">Uncharacterized protein</fullName>
    </submittedName>
</protein>
<keyword evidence="2" id="KW-0472">Membrane</keyword>
<keyword evidence="2" id="KW-0812">Transmembrane</keyword>
<evidence type="ECO:0000313" key="4">
    <source>
        <dbReference type="Proteomes" id="UP000232875"/>
    </source>
</evidence>
<dbReference type="Proteomes" id="UP000232875">
    <property type="component" value="Unassembled WGS sequence"/>
</dbReference>
<evidence type="ECO:0000313" key="3">
    <source>
        <dbReference type="EMBL" id="PKI83683.1"/>
    </source>
</evidence>
<keyword evidence="4" id="KW-1185">Reference proteome</keyword>
<organism evidence="3 4">
    <name type="scientific">Malassezia vespertilionis</name>
    <dbReference type="NCBI Taxonomy" id="2020962"/>
    <lineage>
        <taxon>Eukaryota</taxon>
        <taxon>Fungi</taxon>
        <taxon>Dikarya</taxon>
        <taxon>Basidiomycota</taxon>
        <taxon>Ustilaginomycotina</taxon>
        <taxon>Malasseziomycetes</taxon>
        <taxon>Malasseziales</taxon>
        <taxon>Malasseziaceae</taxon>
        <taxon>Malassezia</taxon>
    </lineage>
</organism>
<sequence length="124" mass="13325">MSDRSSLLAAQTGSARRSKAHTYKALGIAQPALEDDAEHAFELEEQGTAVITPQMRTGSTPPVITAGFDPLTRTEIAWTSMAIMLVLLWAGIGVFLALQPSMRHTAPRPTPHPALAHRRAMAAL</sequence>
<reference evidence="3 4" key="1">
    <citation type="submission" date="2017-10" db="EMBL/GenBank/DDBJ databases">
        <title>A novel species of cold-tolerant Malassezia isolated from bats.</title>
        <authorList>
            <person name="Lorch J.M."/>
            <person name="Palmer J.M."/>
            <person name="Vanderwolf K.J."/>
            <person name="Schmidt K.Z."/>
            <person name="Verant M.L."/>
            <person name="Weller T.J."/>
            <person name="Blehert D.S."/>
        </authorList>
    </citation>
    <scope>NUCLEOTIDE SEQUENCE [LARGE SCALE GENOMIC DNA]</scope>
    <source>
        <strain evidence="3 4">NWHC:44797-103</strain>
    </source>
</reference>
<evidence type="ECO:0000256" key="2">
    <source>
        <dbReference type="SAM" id="Phobius"/>
    </source>
</evidence>
<keyword evidence="2" id="KW-1133">Transmembrane helix</keyword>
<name>A0A2N1JAX0_9BASI</name>
<dbReference type="AlphaFoldDB" id="A0A2N1JAX0"/>